<sequence>MPKCIASLIYLKQLELRFLWYREGDFFWCLSILNASPLLQNLILMFYGTVTEENRMVQMQNFGGNTNNQLKHVEMGACFSNCYDIELAKFLLKAATKLDRIVVDPCKRFYKGDGEYGLIGIQILLSVNRAEKCSLDCSKMKYASCWCSIHSSLMVFDLCIKLI</sequence>
<keyword evidence="2" id="KW-1185">Reference proteome</keyword>
<dbReference type="Proteomes" id="UP001060215">
    <property type="component" value="Chromosome 2"/>
</dbReference>
<gene>
    <name evidence="1" type="ORF">LOK49_LG04G03442</name>
</gene>
<evidence type="ECO:0000313" key="1">
    <source>
        <dbReference type="EMBL" id="KAI8017093.1"/>
    </source>
</evidence>
<evidence type="ECO:0000313" key="2">
    <source>
        <dbReference type="Proteomes" id="UP001060215"/>
    </source>
</evidence>
<reference evidence="1 2" key="1">
    <citation type="journal article" date="2022" name="Plant J.">
        <title>Chromosome-level genome of Camellia lanceoleosa provides a valuable resource for understanding genome evolution and self-incompatibility.</title>
        <authorList>
            <person name="Gong W."/>
            <person name="Xiao S."/>
            <person name="Wang L."/>
            <person name="Liao Z."/>
            <person name="Chang Y."/>
            <person name="Mo W."/>
            <person name="Hu G."/>
            <person name="Li W."/>
            <person name="Zhao G."/>
            <person name="Zhu H."/>
            <person name="Hu X."/>
            <person name="Ji K."/>
            <person name="Xiang X."/>
            <person name="Song Q."/>
            <person name="Yuan D."/>
            <person name="Jin S."/>
            <person name="Zhang L."/>
        </authorList>
    </citation>
    <scope>NUCLEOTIDE SEQUENCE [LARGE SCALE GENOMIC DNA]</scope>
    <source>
        <strain evidence="1">SQ_2022a</strain>
    </source>
</reference>
<organism evidence="1 2">
    <name type="scientific">Camellia lanceoleosa</name>
    <dbReference type="NCBI Taxonomy" id="1840588"/>
    <lineage>
        <taxon>Eukaryota</taxon>
        <taxon>Viridiplantae</taxon>
        <taxon>Streptophyta</taxon>
        <taxon>Embryophyta</taxon>
        <taxon>Tracheophyta</taxon>
        <taxon>Spermatophyta</taxon>
        <taxon>Magnoliopsida</taxon>
        <taxon>eudicotyledons</taxon>
        <taxon>Gunneridae</taxon>
        <taxon>Pentapetalae</taxon>
        <taxon>asterids</taxon>
        <taxon>Ericales</taxon>
        <taxon>Theaceae</taxon>
        <taxon>Camellia</taxon>
    </lineage>
</organism>
<accession>A0ACC0HVX5</accession>
<protein>
    <submittedName>
        <fullName evidence="1">Uncharacterized protein</fullName>
    </submittedName>
</protein>
<dbReference type="EMBL" id="CM045759">
    <property type="protein sequence ID" value="KAI8017093.1"/>
    <property type="molecule type" value="Genomic_DNA"/>
</dbReference>
<name>A0ACC0HVX5_9ERIC</name>
<comment type="caution">
    <text evidence="1">The sequence shown here is derived from an EMBL/GenBank/DDBJ whole genome shotgun (WGS) entry which is preliminary data.</text>
</comment>
<proteinExistence type="predicted"/>